<dbReference type="PROSITE" id="PS00107">
    <property type="entry name" value="PROTEIN_KINASE_ATP"/>
    <property type="match status" value="1"/>
</dbReference>
<proteinExistence type="predicted"/>
<feature type="domain" description="Protein kinase" evidence="9">
    <location>
        <begin position="55"/>
        <end position="311"/>
    </location>
</feature>
<organism evidence="10">
    <name type="scientific">Arcella intermedia</name>
    <dbReference type="NCBI Taxonomy" id="1963864"/>
    <lineage>
        <taxon>Eukaryota</taxon>
        <taxon>Amoebozoa</taxon>
        <taxon>Tubulinea</taxon>
        <taxon>Elardia</taxon>
        <taxon>Arcellinida</taxon>
        <taxon>Sphaerothecina</taxon>
        <taxon>Arcellidae</taxon>
        <taxon>Arcella</taxon>
    </lineage>
</organism>
<evidence type="ECO:0000313" key="10">
    <source>
        <dbReference type="EMBL" id="NDV30840.1"/>
    </source>
</evidence>
<keyword evidence="3" id="KW-0418">Kinase</keyword>
<dbReference type="GO" id="GO:0004713">
    <property type="term" value="F:protein tyrosine kinase activity"/>
    <property type="evidence" value="ECO:0007669"/>
    <property type="project" value="UniProtKB-KW"/>
</dbReference>
<dbReference type="EMBL" id="GIBP01001871">
    <property type="protein sequence ID" value="NDV30840.1"/>
    <property type="molecule type" value="Transcribed_RNA"/>
</dbReference>
<evidence type="ECO:0000256" key="2">
    <source>
        <dbReference type="ARBA" id="ARBA00022741"/>
    </source>
</evidence>
<dbReference type="InterPro" id="IPR051681">
    <property type="entry name" value="Ser/Thr_Kinases-Pseudokinases"/>
</dbReference>
<dbReference type="Gene3D" id="1.10.510.10">
    <property type="entry name" value="Transferase(Phosphotransferase) domain 1"/>
    <property type="match status" value="1"/>
</dbReference>
<dbReference type="Pfam" id="PF00017">
    <property type="entry name" value="SH2"/>
    <property type="match status" value="1"/>
</dbReference>
<sequence>MRRVYRQAIKNRQLVDFKKSPYFSSFQDDDLETSSISELFNSVWIPDEDILIDPKYDVNLLGFGRHSRVYKGLCRGIQVAVKVFSQQSWTLEAQNAFKKECEVLKAIVSHPNLLLFMGACKEEGKYKLVLEWARNGSLESAIKQNRIPLSFNRKITLLNEICSAMCWLHDRKQPILHLHLNPSNILLSSSWAVKISNYGIGEHLGSLADPGKMEDKSVYYIAPELLKGEVPTTASDVYSFAVVAWFILTEKDPYVLNNLEQFKNHVLSNNRPPVPSNATNSLKQFFVSCWDGNPANRKTFKELNEYWGTYFMNEAQTNGLLAAEKMWKDMKKSGGTKVNWTDFIAEFAQFLKVPVPALPENCKLDTTWNCLKSILEVRNGVVSYENFNRFLAWFGPITPGDALSGQRFLDQIVLLLKQDWFHGNIDEVIAEQRIICDPRSKTKSLFLVRFSKRYTTYTITFRKKSKNEQKVVYHERLSMANWKDISSFIHYIEKEAKKRKLEACYHQRTFAVIFQPDFEYKTSYMPA</sequence>
<evidence type="ECO:0000256" key="1">
    <source>
        <dbReference type="ARBA" id="ARBA00022679"/>
    </source>
</evidence>
<keyword evidence="6" id="KW-0727">SH2 domain</keyword>
<dbReference type="SUPFAM" id="SSF56112">
    <property type="entry name" value="Protein kinase-like (PK-like)"/>
    <property type="match status" value="1"/>
</dbReference>
<evidence type="ECO:0000256" key="3">
    <source>
        <dbReference type="ARBA" id="ARBA00022777"/>
    </source>
</evidence>
<accession>A0A6B2L1K7</accession>
<name>A0A6B2L1K7_9EUKA</name>
<dbReference type="GO" id="GO:0004674">
    <property type="term" value="F:protein serine/threonine kinase activity"/>
    <property type="evidence" value="ECO:0007669"/>
    <property type="project" value="TreeGrafter"/>
</dbReference>
<dbReference type="AlphaFoldDB" id="A0A6B2L1K7"/>
<dbReference type="InterPro" id="IPR000719">
    <property type="entry name" value="Prot_kinase_dom"/>
</dbReference>
<dbReference type="PANTHER" id="PTHR44329">
    <property type="entry name" value="SERINE/THREONINE-PROTEIN KINASE TNNI3K-RELATED"/>
    <property type="match status" value="1"/>
</dbReference>
<protein>
    <recommendedName>
        <fullName evidence="11">Protein kinase domain-containing protein</fullName>
    </recommendedName>
</protein>
<evidence type="ECO:0000259" key="9">
    <source>
        <dbReference type="PROSITE" id="PS50011"/>
    </source>
</evidence>
<evidence type="ECO:0000256" key="4">
    <source>
        <dbReference type="ARBA" id="ARBA00022840"/>
    </source>
</evidence>
<dbReference type="InterPro" id="IPR011009">
    <property type="entry name" value="Kinase-like_dom_sf"/>
</dbReference>
<dbReference type="Pfam" id="PF07714">
    <property type="entry name" value="PK_Tyr_Ser-Thr"/>
    <property type="match status" value="1"/>
</dbReference>
<keyword evidence="1" id="KW-0808">Transferase</keyword>
<dbReference type="GO" id="GO:0005524">
    <property type="term" value="F:ATP binding"/>
    <property type="evidence" value="ECO:0007669"/>
    <property type="project" value="UniProtKB-UniRule"/>
</dbReference>
<dbReference type="PROSITE" id="PS50001">
    <property type="entry name" value="SH2"/>
    <property type="match status" value="1"/>
</dbReference>
<keyword evidence="2 7" id="KW-0547">Nucleotide-binding</keyword>
<dbReference type="PANTHER" id="PTHR44329:SF53">
    <property type="entry name" value="DUAL SPECIFICITY PROTEIN KINASE SHKD"/>
    <property type="match status" value="1"/>
</dbReference>
<dbReference type="InterPro" id="IPR001245">
    <property type="entry name" value="Ser-Thr/Tyr_kinase_cat_dom"/>
</dbReference>
<dbReference type="SUPFAM" id="SSF55550">
    <property type="entry name" value="SH2 domain"/>
    <property type="match status" value="1"/>
</dbReference>
<dbReference type="InterPro" id="IPR000980">
    <property type="entry name" value="SH2"/>
</dbReference>
<evidence type="ECO:0000256" key="5">
    <source>
        <dbReference type="ARBA" id="ARBA00023137"/>
    </source>
</evidence>
<reference evidence="10" key="1">
    <citation type="journal article" date="2020" name="J. Eukaryot. Microbiol.">
        <title>De novo Sequencing, Assembly and Annotation of the Transcriptome for the Free-Living Testate Amoeba Arcella intermedia.</title>
        <authorList>
            <person name="Ribeiro G.M."/>
            <person name="Porfirio-Sousa A.L."/>
            <person name="Maurer-Alcala X.X."/>
            <person name="Katz L.A."/>
            <person name="Lahr D.J.G."/>
        </authorList>
    </citation>
    <scope>NUCLEOTIDE SEQUENCE</scope>
</reference>
<dbReference type="InterPro" id="IPR017441">
    <property type="entry name" value="Protein_kinase_ATP_BS"/>
</dbReference>
<feature type="domain" description="SH2" evidence="8">
    <location>
        <begin position="420"/>
        <end position="477"/>
    </location>
</feature>
<keyword evidence="4 7" id="KW-0067">ATP-binding</keyword>
<evidence type="ECO:0000256" key="7">
    <source>
        <dbReference type="PROSITE-ProRule" id="PRU10141"/>
    </source>
</evidence>
<feature type="binding site" evidence="7">
    <location>
        <position position="82"/>
    </location>
    <ligand>
        <name>ATP</name>
        <dbReference type="ChEBI" id="CHEBI:30616"/>
    </ligand>
</feature>
<evidence type="ECO:0008006" key="11">
    <source>
        <dbReference type="Google" id="ProtNLM"/>
    </source>
</evidence>
<dbReference type="Gene3D" id="3.30.505.10">
    <property type="entry name" value="SH2 domain"/>
    <property type="match status" value="1"/>
</dbReference>
<keyword evidence="5" id="KW-0829">Tyrosine-protein kinase</keyword>
<dbReference type="PROSITE" id="PS50011">
    <property type="entry name" value="PROTEIN_KINASE_DOM"/>
    <property type="match status" value="1"/>
</dbReference>
<dbReference type="InterPro" id="IPR036860">
    <property type="entry name" value="SH2_dom_sf"/>
</dbReference>
<evidence type="ECO:0000256" key="6">
    <source>
        <dbReference type="PROSITE-ProRule" id="PRU00191"/>
    </source>
</evidence>
<evidence type="ECO:0000259" key="8">
    <source>
        <dbReference type="PROSITE" id="PS50001"/>
    </source>
</evidence>